<evidence type="ECO:0000313" key="3">
    <source>
        <dbReference type="Proteomes" id="UP001642484"/>
    </source>
</evidence>
<gene>
    <name evidence="2" type="ORF">CCMP2556_LOCUS54604</name>
</gene>
<name>A0ABP0SXX3_9DINO</name>
<evidence type="ECO:0000256" key="1">
    <source>
        <dbReference type="SAM" id="MobiDB-lite"/>
    </source>
</evidence>
<keyword evidence="3" id="KW-1185">Reference proteome</keyword>
<feature type="region of interest" description="Disordered" evidence="1">
    <location>
        <begin position="38"/>
        <end position="60"/>
    </location>
</feature>
<comment type="caution">
    <text evidence="2">The sequence shown here is derived from an EMBL/GenBank/DDBJ whole genome shotgun (WGS) entry which is preliminary data.</text>
</comment>
<sequence>MADTEVSMPATPAFRAIAADPFGIDLSLELLSKLPAVEPRPSMTSGSSPGFSPPVRQAGHEKSKRGFGLCIFKARTKSSELMEKVPRPASFCYALSVPGPQLTSTSSFAQLQEPRQISSAEIPEGLRCPVLGSRLQERSSLDWTPSEFGDFLEELGDLSWLWRCQSARRAAWQQGPDLSIKRHVLVDILRGDHTLEKLWNDSLAGSELCKELEQEPEDPRKGGKKTEATLLGSGEAWRFQDGSPYFASDLTDLISVGAKRVDTWLAGSACRTAASVAPPARLSGVPNLAGNRVFVAMAEE</sequence>
<dbReference type="Proteomes" id="UP001642484">
    <property type="component" value="Unassembled WGS sequence"/>
</dbReference>
<accession>A0ABP0SXX3</accession>
<protein>
    <submittedName>
        <fullName evidence="2">Uncharacterized protein</fullName>
    </submittedName>
</protein>
<organism evidence="2 3">
    <name type="scientific">Durusdinium trenchii</name>
    <dbReference type="NCBI Taxonomy" id="1381693"/>
    <lineage>
        <taxon>Eukaryota</taxon>
        <taxon>Sar</taxon>
        <taxon>Alveolata</taxon>
        <taxon>Dinophyceae</taxon>
        <taxon>Suessiales</taxon>
        <taxon>Symbiodiniaceae</taxon>
        <taxon>Durusdinium</taxon>
    </lineage>
</organism>
<reference evidence="2 3" key="1">
    <citation type="submission" date="2024-02" db="EMBL/GenBank/DDBJ databases">
        <authorList>
            <person name="Chen Y."/>
            <person name="Shah S."/>
            <person name="Dougan E. K."/>
            <person name="Thang M."/>
            <person name="Chan C."/>
        </authorList>
    </citation>
    <scope>NUCLEOTIDE SEQUENCE [LARGE SCALE GENOMIC DNA]</scope>
</reference>
<evidence type="ECO:0000313" key="2">
    <source>
        <dbReference type="EMBL" id="CAK9117227.1"/>
    </source>
</evidence>
<proteinExistence type="predicted"/>
<dbReference type="EMBL" id="CAXAMN010028617">
    <property type="protein sequence ID" value="CAK9117227.1"/>
    <property type="molecule type" value="Genomic_DNA"/>
</dbReference>